<dbReference type="AlphaFoldDB" id="A0A4T0F961"/>
<dbReference type="PRINTS" id="PR00080">
    <property type="entry name" value="SDRFAMILY"/>
</dbReference>
<dbReference type="Proteomes" id="UP000310189">
    <property type="component" value="Unassembled WGS sequence"/>
</dbReference>
<reference evidence="5 6" key="1">
    <citation type="submission" date="2019-03" db="EMBL/GenBank/DDBJ databases">
        <title>Sequencing 23 genomes of Wallemia ichthyophaga.</title>
        <authorList>
            <person name="Gostincar C."/>
        </authorList>
    </citation>
    <scope>NUCLEOTIDE SEQUENCE [LARGE SCALE GENOMIC DNA]</scope>
    <source>
        <strain evidence="5 6">EXF-5753</strain>
    </source>
</reference>
<dbReference type="Pfam" id="PF00106">
    <property type="entry name" value="adh_short"/>
    <property type="match status" value="1"/>
</dbReference>
<dbReference type="SUPFAM" id="SSF51735">
    <property type="entry name" value="NAD(P)-binding Rossmann-fold domains"/>
    <property type="match status" value="1"/>
</dbReference>
<evidence type="ECO:0000256" key="4">
    <source>
        <dbReference type="RuleBase" id="RU000363"/>
    </source>
</evidence>
<gene>
    <name evidence="5" type="ORF">E3P99_04125</name>
</gene>
<dbReference type="CDD" id="cd05233">
    <property type="entry name" value="SDR_c"/>
    <property type="match status" value="1"/>
</dbReference>
<sequence length="287" mass="31132">MSANANLNASALFDIKGWVTVVTGAGSGVGRMMAHCLAQNGAKVCRRLEALQETAKASPDLIFPIQGDSTKKEDIEKIAAHIQSKEGHVDLLVNNSGVTTNRAILDAEDNSPEAVSKRMMEQSFSDWTDPYAINVAAIYFTTAAFIPLLVASNKTRGHSGSVINVTSISGLINNSQNGQFSYNANKRAAVGLTNQLALELARPHLAIRVNQLALGYFPSQMTPVETEGEKDFFRKKWEIPFGRAGTPPDISRSVLSLATNEYQTNSTEIIDGGYTQASDRLHLEKYV</sequence>
<proteinExistence type="inferred from homology"/>
<protein>
    <submittedName>
        <fullName evidence="5">Uncharacterized protein</fullName>
    </submittedName>
</protein>
<dbReference type="PRINTS" id="PR00081">
    <property type="entry name" value="GDHRDH"/>
</dbReference>
<dbReference type="InterPro" id="IPR036291">
    <property type="entry name" value="NAD(P)-bd_dom_sf"/>
</dbReference>
<organism evidence="5 6">
    <name type="scientific">Wallemia hederae</name>
    <dbReference type="NCBI Taxonomy" id="1540922"/>
    <lineage>
        <taxon>Eukaryota</taxon>
        <taxon>Fungi</taxon>
        <taxon>Dikarya</taxon>
        <taxon>Basidiomycota</taxon>
        <taxon>Wallemiomycotina</taxon>
        <taxon>Wallemiomycetes</taxon>
        <taxon>Wallemiales</taxon>
        <taxon>Wallemiaceae</taxon>
        <taxon>Wallemia</taxon>
    </lineage>
</organism>
<dbReference type="PANTHER" id="PTHR43618:SF4">
    <property type="entry name" value="SHORT CHAIN DEHYDROGENASE_REDUCTASE FAMILY (AFU_ORTHOLOGUE AFUA_7G04540)"/>
    <property type="match status" value="1"/>
</dbReference>
<comment type="similarity">
    <text evidence="1 4">Belongs to the short-chain dehydrogenases/reductases (SDR) family.</text>
</comment>
<evidence type="ECO:0000256" key="3">
    <source>
        <dbReference type="ARBA" id="ARBA00023002"/>
    </source>
</evidence>
<dbReference type="OrthoDB" id="3819888at2759"/>
<dbReference type="InterPro" id="IPR052178">
    <property type="entry name" value="Sec_Metab_Biosynth_SDR"/>
</dbReference>
<keyword evidence="3" id="KW-0560">Oxidoreductase</keyword>
<dbReference type="InterPro" id="IPR002347">
    <property type="entry name" value="SDR_fam"/>
</dbReference>
<evidence type="ECO:0000313" key="6">
    <source>
        <dbReference type="Proteomes" id="UP000310189"/>
    </source>
</evidence>
<comment type="caution">
    <text evidence="5">The sequence shown here is derived from an EMBL/GenBank/DDBJ whole genome shotgun (WGS) entry which is preliminary data.</text>
</comment>
<dbReference type="EMBL" id="SPNW01000163">
    <property type="protein sequence ID" value="TIA84448.1"/>
    <property type="molecule type" value="Genomic_DNA"/>
</dbReference>
<dbReference type="Gene3D" id="3.40.50.720">
    <property type="entry name" value="NAD(P)-binding Rossmann-like Domain"/>
    <property type="match status" value="1"/>
</dbReference>
<accession>A0A4T0F961</accession>
<name>A0A4T0F961_9BASI</name>
<evidence type="ECO:0000256" key="1">
    <source>
        <dbReference type="ARBA" id="ARBA00006484"/>
    </source>
</evidence>
<evidence type="ECO:0000256" key="2">
    <source>
        <dbReference type="ARBA" id="ARBA00022857"/>
    </source>
</evidence>
<dbReference type="PANTHER" id="PTHR43618">
    <property type="entry name" value="7-ALPHA-HYDROXYSTEROID DEHYDROGENASE"/>
    <property type="match status" value="1"/>
</dbReference>
<dbReference type="GO" id="GO:0016491">
    <property type="term" value="F:oxidoreductase activity"/>
    <property type="evidence" value="ECO:0007669"/>
    <property type="project" value="UniProtKB-KW"/>
</dbReference>
<keyword evidence="6" id="KW-1185">Reference proteome</keyword>
<evidence type="ECO:0000313" key="5">
    <source>
        <dbReference type="EMBL" id="TIA84448.1"/>
    </source>
</evidence>
<keyword evidence="2" id="KW-0521">NADP</keyword>